<dbReference type="Proteomes" id="UP000218209">
    <property type="component" value="Unassembled WGS sequence"/>
</dbReference>
<keyword evidence="2" id="KW-0507">mRNA processing</keyword>
<organism evidence="5 6">
    <name type="scientific">Porphyra umbilicalis</name>
    <name type="common">Purple laver</name>
    <name type="synonym">Red alga</name>
    <dbReference type="NCBI Taxonomy" id="2786"/>
    <lineage>
        <taxon>Eukaryota</taxon>
        <taxon>Rhodophyta</taxon>
        <taxon>Bangiophyceae</taxon>
        <taxon>Bangiales</taxon>
        <taxon>Bangiaceae</taxon>
        <taxon>Porphyra</taxon>
    </lineage>
</organism>
<dbReference type="EMBL" id="KV918943">
    <property type="protein sequence ID" value="OSX74523.1"/>
    <property type="molecule type" value="Genomic_DNA"/>
</dbReference>
<evidence type="ECO:0008006" key="7">
    <source>
        <dbReference type="Google" id="ProtNLM"/>
    </source>
</evidence>
<dbReference type="PANTHER" id="PTHR12718:SF2">
    <property type="entry name" value="SPLICEOSOME-ASSOCIATED PROTEIN CWC15 HOMOLOG"/>
    <property type="match status" value="1"/>
</dbReference>
<feature type="region of interest" description="Disordered" evidence="4">
    <location>
        <begin position="178"/>
        <end position="228"/>
    </location>
</feature>
<dbReference type="GO" id="GO:0045292">
    <property type="term" value="P:mRNA cis splicing, via spliceosome"/>
    <property type="evidence" value="ECO:0007669"/>
    <property type="project" value="TreeGrafter"/>
</dbReference>
<feature type="compositionally biased region" description="Acidic residues" evidence="4">
    <location>
        <begin position="126"/>
        <end position="136"/>
    </location>
</feature>
<proteinExistence type="inferred from homology"/>
<evidence type="ECO:0000313" key="5">
    <source>
        <dbReference type="EMBL" id="OSX74523.1"/>
    </source>
</evidence>
<evidence type="ECO:0000256" key="3">
    <source>
        <dbReference type="ARBA" id="ARBA00023187"/>
    </source>
</evidence>
<keyword evidence="3" id="KW-0508">mRNA splicing</keyword>
<dbReference type="AlphaFoldDB" id="A0A1X6P1L2"/>
<protein>
    <recommendedName>
        <fullName evidence="7">Cwf15/Cwc15 cell cycle control protein</fullName>
    </recommendedName>
</protein>
<evidence type="ECO:0000256" key="1">
    <source>
        <dbReference type="ARBA" id="ARBA00006644"/>
    </source>
</evidence>
<feature type="region of interest" description="Disordered" evidence="4">
    <location>
        <begin position="1"/>
        <end position="22"/>
    </location>
</feature>
<reference evidence="5 6" key="1">
    <citation type="submission" date="2017-03" db="EMBL/GenBank/DDBJ databases">
        <title>WGS assembly of Porphyra umbilicalis.</title>
        <authorList>
            <person name="Brawley S.H."/>
            <person name="Blouin N.A."/>
            <person name="Ficko-Blean E."/>
            <person name="Wheeler G.L."/>
            <person name="Lohr M."/>
            <person name="Goodson H.V."/>
            <person name="Jenkins J.W."/>
            <person name="Blaby-Haas C.E."/>
            <person name="Helliwell K.E."/>
            <person name="Chan C."/>
            <person name="Marriage T."/>
            <person name="Bhattacharya D."/>
            <person name="Klein A.S."/>
            <person name="Badis Y."/>
            <person name="Brodie J."/>
            <person name="Cao Y."/>
            <person name="Collen J."/>
            <person name="Dittami S.M."/>
            <person name="Gachon C.M."/>
            <person name="Green B.R."/>
            <person name="Karpowicz S."/>
            <person name="Kim J.W."/>
            <person name="Kudahl U."/>
            <person name="Lin S."/>
            <person name="Michel G."/>
            <person name="Mittag M."/>
            <person name="Olson B.J."/>
            <person name="Pangilinan J."/>
            <person name="Peng Y."/>
            <person name="Qiu H."/>
            <person name="Shu S."/>
            <person name="Singer J.T."/>
            <person name="Smith A.G."/>
            <person name="Sprecher B.N."/>
            <person name="Wagner V."/>
            <person name="Wang W."/>
            <person name="Wang Z.-Y."/>
            <person name="Yan J."/>
            <person name="Yarish C."/>
            <person name="Zoeuner-Riek S."/>
            <person name="Zhuang Y."/>
            <person name="Zou Y."/>
            <person name="Lindquist E.A."/>
            <person name="Grimwood J."/>
            <person name="Barry K."/>
            <person name="Rokhsar D.S."/>
            <person name="Schmutz J."/>
            <person name="Stiller J.W."/>
            <person name="Grossman A.R."/>
            <person name="Prochnik S.E."/>
        </authorList>
    </citation>
    <scope>NUCLEOTIDE SEQUENCE [LARGE SCALE GENOMIC DNA]</scope>
    <source>
        <strain evidence="5">4086291</strain>
    </source>
</reference>
<evidence type="ECO:0000256" key="2">
    <source>
        <dbReference type="ARBA" id="ARBA00022664"/>
    </source>
</evidence>
<dbReference type="GO" id="GO:0003723">
    <property type="term" value="F:RNA binding"/>
    <property type="evidence" value="ECO:0007669"/>
    <property type="project" value="TreeGrafter"/>
</dbReference>
<comment type="similarity">
    <text evidence="1">Belongs to the CWC15 family.</text>
</comment>
<evidence type="ECO:0000313" key="6">
    <source>
        <dbReference type="Proteomes" id="UP000218209"/>
    </source>
</evidence>
<accession>A0A1X6P1L2</accession>
<feature type="compositionally biased region" description="Acidic residues" evidence="4">
    <location>
        <begin position="143"/>
        <end position="163"/>
    </location>
</feature>
<evidence type="ECO:0000256" key="4">
    <source>
        <dbReference type="SAM" id="MobiDB-lite"/>
    </source>
</evidence>
<name>A0A1X6P1L2_PORUM</name>
<dbReference type="Pfam" id="PF04889">
    <property type="entry name" value="Cwf_Cwc_15"/>
    <property type="match status" value="1"/>
</dbReference>
<dbReference type="GO" id="GO:0071013">
    <property type="term" value="C:catalytic step 2 spliceosome"/>
    <property type="evidence" value="ECO:0007669"/>
    <property type="project" value="TreeGrafter"/>
</dbReference>
<gene>
    <name evidence="5" type="ORF">BU14_0285s0011</name>
</gene>
<feature type="region of interest" description="Disordered" evidence="4">
    <location>
        <begin position="121"/>
        <end position="163"/>
    </location>
</feature>
<sequence length="274" mass="28166">MTTAHRATYKPARGASSGGARSIVRSAAVSGRDGVNHTVLKTRERLPLGASLGSDDDETVAGDPSTGALGGIVSTDVGVGVGGAGGKRRRRRARPALPPVTPAADVAAAAARYADADADVVLSSDGDTDGGAEDGADAGGVADTEEDDDGSDGDEEDDEDDDDAELLRELELIKAERAAERARAEADAADDGDGGADGGGGGLLGDNPLLADSTTGAPSEVGTAGGGAFQVRRRWDDDVVFRHQTRGQVVPAKRFINDTVRNDFHRRFLDKYIR</sequence>
<feature type="region of interest" description="Disordered" evidence="4">
    <location>
        <begin position="45"/>
        <end position="104"/>
    </location>
</feature>
<feature type="compositionally biased region" description="Gly residues" evidence="4">
    <location>
        <begin position="195"/>
        <end position="204"/>
    </location>
</feature>
<dbReference type="OrthoDB" id="5500at2759"/>
<dbReference type="PANTHER" id="PTHR12718">
    <property type="entry name" value="CELL CYCLE CONTROL PROTEIN CWF15"/>
    <property type="match status" value="1"/>
</dbReference>
<keyword evidence="6" id="KW-1185">Reference proteome</keyword>
<dbReference type="InterPro" id="IPR006973">
    <property type="entry name" value="Cwf_Cwc_15"/>
</dbReference>